<dbReference type="Proteomes" id="UP000039324">
    <property type="component" value="Unassembled WGS sequence"/>
</dbReference>
<dbReference type="PROSITE" id="PS51746">
    <property type="entry name" value="PPM_2"/>
    <property type="match status" value="1"/>
</dbReference>
<dbReference type="OrthoDB" id="343114at2759"/>
<sequence length="344" mass="37701">MDSGSFVDMDAVEAPVPVVEDTIMDVDPLAEALGCAPITRLAVNDHAVAVTCCGRFRAINQDRVCLEQLPDDDIVAGVFDGHGLLGENAALLCSAAIPSMVASGKSFPECLRALQSVLVQIADNEHRRLPEEGFDYGTTAAIVRISGLQVKCAWVGDSRIALFEENARTRTWSWQWSSMEHNPETHEAEKVRLLQSPARTTVVAGSTRVYPRSMSLEDAVRNKLTLNMSRALGHRILVQHGVSPDPDVHEITLSRLRNSCIVIASDGIWDVLEQSDVAQILTKHMSHGVLTVAEALLAKSDRAWSDCATGDNMRSSNNHHLDDRKSNRLHIYSVIIIRILKPAS</sequence>
<evidence type="ECO:0000313" key="2">
    <source>
        <dbReference type="EMBL" id="CEP01551.1"/>
    </source>
</evidence>
<name>A0A0G4J2N2_PLABS</name>
<feature type="domain" description="PPM-type phosphatase" evidence="1">
    <location>
        <begin position="45"/>
        <end position="344"/>
    </location>
</feature>
<organism evidence="2 3">
    <name type="scientific">Plasmodiophora brassicae</name>
    <name type="common">Clubroot disease agent</name>
    <dbReference type="NCBI Taxonomy" id="37360"/>
    <lineage>
        <taxon>Eukaryota</taxon>
        <taxon>Sar</taxon>
        <taxon>Rhizaria</taxon>
        <taxon>Endomyxa</taxon>
        <taxon>Phytomyxea</taxon>
        <taxon>Plasmodiophorida</taxon>
        <taxon>Plasmodiophoridae</taxon>
        <taxon>Plasmodiophora</taxon>
    </lineage>
</organism>
<dbReference type="AlphaFoldDB" id="A0A0G4J2N2"/>
<dbReference type="InterPro" id="IPR015655">
    <property type="entry name" value="PP2C"/>
</dbReference>
<dbReference type="OMA" id="NPETHEA"/>
<proteinExistence type="predicted"/>
<dbReference type="Gene3D" id="3.60.40.10">
    <property type="entry name" value="PPM-type phosphatase domain"/>
    <property type="match status" value="1"/>
</dbReference>
<dbReference type="EMBL" id="CDSF01000112">
    <property type="protein sequence ID" value="CEP01551.1"/>
    <property type="molecule type" value="Genomic_DNA"/>
</dbReference>
<dbReference type="Pfam" id="PF00481">
    <property type="entry name" value="PP2C"/>
    <property type="match status" value="1"/>
</dbReference>
<dbReference type="GO" id="GO:0004722">
    <property type="term" value="F:protein serine/threonine phosphatase activity"/>
    <property type="evidence" value="ECO:0007669"/>
    <property type="project" value="InterPro"/>
</dbReference>
<dbReference type="STRING" id="37360.A0A0G4J2N2"/>
<evidence type="ECO:0000259" key="1">
    <source>
        <dbReference type="PROSITE" id="PS51746"/>
    </source>
</evidence>
<dbReference type="InterPro" id="IPR001932">
    <property type="entry name" value="PPM-type_phosphatase-like_dom"/>
</dbReference>
<dbReference type="PANTHER" id="PTHR47992">
    <property type="entry name" value="PROTEIN PHOSPHATASE"/>
    <property type="match status" value="1"/>
</dbReference>
<keyword evidence="3" id="KW-1185">Reference proteome</keyword>
<dbReference type="InterPro" id="IPR036457">
    <property type="entry name" value="PPM-type-like_dom_sf"/>
</dbReference>
<protein>
    <recommendedName>
        <fullName evidence="1">PPM-type phosphatase domain-containing protein</fullName>
    </recommendedName>
</protein>
<dbReference type="SMART" id="SM00332">
    <property type="entry name" value="PP2Cc"/>
    <property type="match status" value="1"/>
</dbReference>
<dbReference type="SUPFAM" id="SSF81606">
    <property type="entry name" value="PP2C-like"/>
    <property type="match status" value="1"/>
</dbReference>
<gene>
    <name evidence="2" type="ORF">PBRA_002157</name>
</gene>
<dbReference type="CDD" id="cd00143">
    <property type="entry name" value="PP2Cc"/>
    <property type="match status" value="1"/>
</dbReference>
<evidence type="ECO:0000313" key="3">
    <source>
        <dbReference type="Proteomes" id="UP000039324"/>
    </source>
</evidence>
<accession>A0A0G4J2N2</accession>
<reference evidence="2 3" key="1">
    <citation type="submission" date="2015-02" db="EMBL/GenBank/DDBJ databases">
        <authorList>
            <person name="Chooi Y.-H."/>
        </authorList>
    </citation>
    <scope>NUCLEOTIDE SEQUENCE [LARGE SCALE GENOMIC DNA]</scope>
    <source>
        <strain evidence="2">E3</strain>
    </source>
</reference>